<evidence type="ECO:0000256" key="2">
    <source>
        <dbReference type="ARBA" id="ARBA00022801"/>
    </source>
</evidence>
<dbReference type="GO" id="GO:0004386">
    <property type="term" value="F:helicase activity"/>
    <property type="evidence" value="ECO:0007669"/>
    <property type="project" value="UniProtKB-KW"/>
</dbReference>
<evidence type="ECO:0000256" key="4">
    <source>
        <dbReference type="SAM" id="MobiDB-lite"/>
    </source>
</evidence>
<dbReference type="GO" id="GO:0006289">
    <property type="term" value="P:nucleotide-excision repair"/>
    <property type="evidence" value="ECO:0007669"/>
    <property type="project" value="TreeGrafter"/>
</dbReference>
<dbReference type="AlphaFoldDB" id="A0A371G1Z2"/>
<dbReference type="OrthoDB" id="448448at2759"/>
<proteinExistence type="predicted"/>
<feature type="non-terminal residue" evidence="6">
    <location>
        <position position="1"/>
    </location>
</feature>
<dbReference type="GO" id="GO:0005524">
    <property type="term" value="F:ATP binding"/>
    <property type="evidence" value="ECO:0007669"/>
    <property type="project" value="UniProtKB-KW"/>
</dbReference>
<reference evidence="6" key="1">
    <citation type="submission" date="2018-05" db="EMBL/GenBank/DDBJ databases">
        <title>Draft genome of Mucuna pruriens seed.</title>
        <authorList>
            <person name="Nnadi N.E."/>
            <person name="Vos R."/>
            <person name="Hasami M.H."/>
            <person name="Devisetty U.K."/>
            <person name="Aguiy J.C."/>
        </authorList>
    </citation>
    <scope>NUCLEOTIDE SEQUENCE [LARGE SCALE GENOMIC DNA]</scope>
    <source>
        <strain evidence="6">JCA_2017</strain>
    </source>
</reference>
<gene>
    <name evidence="6" type="primary">CHR27</name>
    <name evidence="6" type="ORF">CR513_34332</name>
</gene>
<dbReference type="GO" id="GO:0016787">
    <property type="term" value="F:hydrolase activity"/>
    <property type="evidence" value="ECO:0007669"/>
    <property type="project" value="UniProtKB-KW"/>
</dbReference>
<dbReference type="CDD" id="cd18008">
    <property type="entry name" value="DEXDc_SHPRH-like"/>
    <property type="match status" value="1"/>
</dbReference>
<feature type="domain" description="Helicase ATP-binding" evidence="5">
    <location>
        <begin position="338"/>
        <end position="610"/>
    </location>
</feature>
<feature type="region of interest" description="Disordered" evidence="4">
    <location>
        <begin position="494"/>
        <end position="523"/>
    </location>
</feature>
<evidence type="ECO:0000256" key="1">
    <source>
        <dbReference type="ARBA" id="ARBA00022741"/>
    </source>
</evidence>
<evidence type="ECO:0000259" key="5">
    <source>
        <dbReference type="PROSITE" id="PS51192"/>
    </source>
</evidence>
<keyword evidence="7" id="KW-1185">Reference proteome</keyword>
<dbReference type="SUPFAM" id="SSF52540">
    <property type="entry name" value="P-loop containing nucleoside triphosphate hydrolases"/>
    <property type="match status" value="1"/>
</dbReference>
<evidence type="ECO:0000313" key="7">
    <source>
        <dbReference type="Proteomes" id="UP000257109"/>
    </source>
</evidence>
<name>A0A371G1Z2_MUCPR</name>
<dbReference type="InterPro" id="IPR014001">
    <property type="entry name" value="Helicase_ATP-bd"/>
</dbReference>
<feature type="compositionally biased region" description="Low complexity" evidence="4">
    <location>
        <begin position="150"/>
        <end position="166"/>
    </location>
</feature>
<dbReference type="PANTHER" id="PTHR45626:SF12">
    <property type="entry name" value="DNA REPAIR PROTEIN RAD16"/>
    <property type="match status" value="1"/>
</dbReference>
<keyword evidence="2" id="KW-0378">Hydrolase</keyword>
<dbReference type="PROSITE" id="PS51192">
    <property type="entry name" value="HELICASE_ATP_BIND_1"/>
    <property type="match status" value="1"/>
</dbReference>
<feature type="compositionally biased region" description="Basic and acidic residues" evidence="4">
    <location>
        <begin position="504"/>
        <end position="518"/>
    </location>
</feature>
<dbReference type="PANTHER" id="PTHR45626">
    <property type="entry name" value="TRANSCRIPTION TERMINATION FACTOR 2-RELATED"/>
    <property type="match status" value="1"/>
</dbReference>
<sequence>MTSFSSLLWSVPQIITAPDVELRAWRFTTVYKRALTSRRFNHPTVGTIHSLFTEREREREGNTVFTFHRLIVFVSRSFETVLRSETLTSIHVRQWSFVLVDASPIPQFLLHSLVVYRLRFGTDQEQQPRDDAVREDETNGQCSNNKDKGVSSISSDSDTVSGSDSGSDYEDEELGGSLLPDLNEEPASSISVSGGEDSDSDSSDGGKPSAKREKALLSRGKRKFFNTEIGEPSDVARVVEYKDDDNEYSMVQQQSVPSVPKVTKKRKYTRKARNGDTRPVLLWNAWEEEQERWIDKNILEDVDVDDQSEVMNETAEAPSELTMPLLRYQNEWLAWALKQENSASRGGILADEMGMGKTIQAIALVLAKREFQQSSCEPDQSIPCSSGLLPVIKGTLVICPVVAVTQWVSEIDRFTLKGSTKVLIYHGANRWKSGDRFADYDFVITTYSVVESEYRKHMMPPKERCPYCGKLFLPSKLIYHQNYFCGPDAVRTEKQSKQAKKKNREVTKGKTKECDSNKMSKGSRKKKEEEMCTIIGDSEAVPVRTDRSILHAVQWQRIILDEAHYIKSRHCNTAKAVLALESTYKWALSGTPLQNRVGELYSLIRFLQITPYSYYLCKDCDCRILDHRYDNSLYQ</sequence>
<feature type="compositionally biased region" description="Basic and acidic residues" evidence="4">
    <location>
        <begin position="125"/>
        <end position="137"/>
    </location>
</feature>
<dbReference type="SMART" id="SM00487">
    <property type="entry name" value="DEXDc"/>
    <property type="match status" value="1"/>
</dbReference>
<dbReference type="Proteomes" id="UP000257109">
    <property type="component" value="Unassembled WGS sequence"/>
</dbReference>
<dbReference type="Pfam" id="PF00176">
    <property type="entry name" value="SNF2-rel_dom"/>
    <property type="match status" value="1"/>
</dbReference>
<dbReference type="EMBL" id="QJKJ01007000">
    <property type="protein sequence ID" value="RDX84596.1"/>
    <property type="molecule type" value="Genomic_DNA"/>
</dbReference>
<dbReference type="GO" id="GO:0005634">
    <property type="term" value="C:nucleus"/>
    <property type="evidence" value="ECO:0007669"/>
    <property type="project" value="TreeGrafter"/>
</dbReference>
<keyword evidence="1" id="KW-0547">Nucleotide-binding</keyword>
<organism evidence="6 7">
    <name type="scientific">Mucuna pruriens</name>
    <name type="common">Velvet bean</name>
    <name type="synonym">Dolichos pruriens</name>
    <dbReference type="NCBI Taxonomy" id="157652"/>
    <lineage>
        <taxon>Eukaryota</taxon>
        <taxon>Viridiplantae</taxon>
        <taxon>Streptophyta</taxon>
        <taxon>Embryophyta</taxon>
        <taxon>Tracheophyta</taxon>
        <taxon>Spermatophyta</taxon>
        <taxon>Magnoliopsida</taxon>
        <taxon>eudicotyledons</taxon>
        <taxon>Gunneridae</taxon>
        <taxon>Pentapetalae</taxon>
        <taxon>rosids</taxon>
        <taxon>fabids</taxon>
        <taxon>Fabales</taxon>
        <taxon>Fabaceae</taxon>
        <taxon>Papilionoideae</taxon>
        <taxon>50 kb inversion clade</taxon>
        <taxon>NPAAA clade</taxon>
        <taxon>indigoferoid/millettioid clade</taxon>
        <taxon>Phaseoleae</taxon>
        <taxon>Mucuna</taxon>
    </lineage>
</organism>
<dbReference type="STRING" id="157652.A0A371G1Z2"/>
<dbReference type="InterPro" id="IPR000330">
    <property type="entry name" value="SNF2_N"/>
</dbReference>
<feature type="compositionally biased region" description="Low complexity" evidence="4">
    <location>
        <begin position="251"/>
        <end position="260"/>
    </location>
</feature>
<protein>
    <submittedName>
        <fullName evidence="6">Helicase-like transcription factor CHR27</fullName>
    </submittedName>
</protein>
<feature type="region of interest" description="Disordered" evidence="4">
    <location>
        <begin position="125"/>
        <end position="215"/>
    </location>
</feature>
<keyword evidence="3" id="KW-0067">ATP-binding</keyword>
<feature type="region of interest" description="Disordered" evidence="4">
    <location>
        <begin position="248"/>
        <end position="270"/>
    </location>
</feature>
<dbReference type="Gene3D" id="3.40.50.10810">
    <property type="entry name" value="Tandem AAA-ATPase domain"/>
    <property type="match status" value="2"/>
</dbReference>
<evidence type="ECO:0000256" key="3">
    <source>
        <dbReference type="ARBA" id="ARBA00022840"/>
    </source>
</evidence>
<dbReference type="InterPro" id="IPR050628">
    <property type="entry name" value="SNF2_RAD54_helicase_TF"/>
</dbReference>
<comment type="caution">
    <text evidence="6">The sequence shown here is derived from an EMBL/GenBank/DDBJ whole genome shotgun (WGS) entry which is preliminary data.</text>
</comment>
<dbReference type="InterPro" id="IPR027417">
    <property type="entry name" value="P-loop_NTPase"/>
</dbReference>
<accession>A0A371G1Z2</accession>
<dbReference type="GO" id="GO:0008094">
    <property type="term" value="F:ATP-dependent activity, acting on DNA"/>
    <property type="evidence" value="ECO:0007669"/>
    <property type="project" value="TreeGrafter"/>
</dbReference>
<evidence type="ECO:0000313" key="6">
    <source>
        <dbReference type="EMBL" id="RDX84596.1"/>
    </source>
</evidence>
<dbReference type="InterPro" id="IPR038718">
    <property type="entry name" value="SNF2-like_sf"/>
</dbReference>